<feature type="transmembrane region" description="Helical" evidence="2">
    <location>
        <begin position="60"/>
        <end position="80"/>
    </location>
</feature>
<organism evidence="3 4">
    <name type="scientific">Microcella alkaliphila</name>
    <dbReference type="NCBI Taxonomy" id="279828"/>
    <lineage>
        <taxon>Bacteria</taxon>
        <taxon>Bacillati</taxon>
        <taxon>Actinomycetota</taxon>
        <taxon>Actinomycetes</taxon>
        <taxon>Micrococcales</taxon>
        <taxon>Microbacteriaceae</taxon>
        <taxon>Microcella</taxon>
    </lineage>
</organism>
<evidence type="ECO:0000256" key="1">
    <source>
        <dbReference type="SAM" id="MobiDB-lite"/>
    </source>
</evidence>
<dbReference type="EMBL" id="SGXT01000016">
    <property type="protein sequence ID" value="RZT59403.1"/>
    <property type="molecule type" value="Genomic_DNA"/>
</dbReference>
<feature type="transmembrane region" description="Helical" evidence="2">
    <location>
        <begin position="126"/>
        <end position="147"/>
    </location>
</feature>
<dbReference type="AlphaFoldDB" id="A0A4Q7TGJ3"/>
<proteinExistence type="predicted"/>
<evidence type="ECO:0000313" key="3">
    <source>
        <dbReference type="EMBL" id="RZT59403.1"/>
    </source>
</evidence>
<feature type="transmembrane region" description="Helical" evidence="2">
    <location>
        <begin position="92"/>
        <end position="114"/>
    </location>
</feature>
<reference evidence="3 4" key="1">
    <citation type="journal article" date="2015" name="Stand. Genomic Sci.">
        <title>Genomic Encyclopedia of Bacterial and Archaeal Type Strains, Phase III: the genomes of soil and plant-associated and newly described type strains.</title>
        <authorList>
            <person name="Whitman W.B."/>
            <person name="Woyke T."/>
            <person name="Klenk H.P."/>
            <person name="Zhou Y."/>
            <person name="Lilburn T.G."/>
            <person name="Beck B.J."/>
            <person name="De Vos P."/>
            <person name="Vandamme P."/>
            <person name="Eisen J.A."/>
            <person name="Garrity G."/>
            <person name="Hugenholtz P."/>
            <person name="Kyrpides N.C."/>
        </authorList>
    </citation>
    <scope>NUCLEOTIDE SEQUENCE [LARGE SCALE GENOMIC DNA]</scope>
    <source>
        <strain evidence="3 4">AC4r</strain>
    </source>
</reference>
<evidence type="ECO:0000256" key="2">
    <source>
        <dbReference type="SAM" id="Phobius"/>
    </source>
</evidence>
<evidence type="ECO:0000313" key="4">
    <source>
        <dbReference type="Proteomes" id="UP000292408"/>
    </source>
</evidence>
<keyword evidence="2" id="KW-0472">Membrane</keyword>
<comment type="caution">
    <text evidence="3">The sequence shown here is derived from an EMBL/GenBank/DDBJ whole genome shotgun (WGS) entry which is preliminary data.</text>
</comment>
<protein>
    <submittedName>
        <fullName evidence="3">Uncharacterized protein</fullName>
    </submittedName>
</protein>
<dbReference type="Proteomes" id="UP000292408">
    <property type="component" value="Unassembled WGS sequence"/>
</dbReference>
<sequence>MTELPEGRFPSPGNARGTLPFVLVSYAAALPVAVVIMARYLGFGADLFTEPTWEDISVTLFILAVLLGVLAVPIGAAVIAGHLVSAASRQGWVRFLAIALVSATVTAPVVWFFTPNSRELFADPSLVLGLSGIGIALAAGAVAPWFAGFASPRREFAATVPTTGPRDDTEEGRTPEDAARDEQ</sequence>
<keyword evidence="2" id="KW-0812">Transmembrane</keyword>
<accession>A0A4Q7TGJ3</accession>
<keyword evidence="4" id="KW-1185">Reference proteome</keyword>
<feature type="region of interest" description="Disordered" evidence="1">
    <location>
        <begin position="157"/>
        <end position="183"/>
    </location>
</feature>
<feature type="transmembrane region" description="Helical" evidence="2">
    <location>
        <begin position="21"/>
        <end position="40"/>
    </location>
</feature>
<keyword evidence="2" id="KW-1133">Transmembrane helix</keyword>
<name>A0A4Q7TGJ3_9MICO</name>
<gene>
    <name evidence="3" type="ORF">EV140_2009</name>
</gene>
<dbReference type="RefSeq" id="WP_130283504.1">
    <property type="nucleotide sequence ID" value="NZ_SGXT01000016.1"/>
</dbReference>
<feature type="compositionally biased region" description="Basic and acidic residues" evidence="1">
    <location>
        <begin position="165"/>
        <end position="183"/>
    </location>
</feature>